<evidence type="ECO:0008006" key="3">
    <source>
        <dbReference type="Google" id="ProtNLM"/>
    </source>
</evidence>
<sequence length="70" mass="8194">VLLRLGDKAFCLSAAKKKEYEAFRLFRQLLFLLPRRFRPARFTRHRVPLIGEANYSKACSRLQGVSLQKL</sequence>
<evidence type="ECO:0000313" key="2">
    <source>
        <dbReference type="Proteomes" id="UP001221208"/>
    </source>
</evidence>
<proteinExistence type="predicted"/>
<gene>
    <name evidence="1" type="ORF">OIK44_25625</name>
</gene>
<comment type="caution">
    <text evidence="1">The sequence shown here is derived from an EMBL/GenBank/DDBJ whole genome shotgun (WGS) entry which is preliminary data.</text>
</comment>
<name>A0ABT5K833_9BURK</name>
<reference evidence="1 2" key="1">
    <citation type="submission" date="2022-10" db="EMBL/GenBank/DDBJ databases">
        <title>Janthinobacterium sp. hw3 Genome sequencing.</title>
        <authorList>
            <person name="Park S."/>
        </authorList>
    </citation>
    <scope>NUCLEOTIDE SEQUENCE [LARGE SCALE GENOMIC DNA]</scope>
    <source>
        <strain evidence="2">hw3</strain>
    </source>
</reference>
<protein>
    <recommendedName>
        <fullName evidence="3">Transposase</fullName>
    </recommendedName>
</protein>
<feature type="non-terminal residue" evidence="1">
    <location>
        <position position="1"/>
    </location>
</feature>
<keyword evidence="2" id="KW-1185">Reference proteome</keyword>
<dbReference type="RefSeq" id="WP_273675081.1">
    <property type="nucleotide sequence ID" value="NZ_JAQQXR010000032.1"/>
</dbReference>
<evidence type="ECO:0000313" key="1">
    <source>
        <dbReference type="EMBL" id="MDC8760971.1"/>
    </source>
</evidence>
<dbReference type="Proteomes" id="UP001221208">
    <property type="component" value="Unassembled WGS sequence"/>
</dbReference>
<accession>A0ABT5K833</accession>
<organism evidence="1 2">
    <name type="scientific">Janthinobacterium fluminis</name>
    <dbReference type="NCBI Taxonomy" id="2987524"/>
    <lineage>
        <taxon>Bacteria</taxon>
        <taxon>Pseudomonadati</taxon>
        <taxon>Pseudomonadota</taxon>
        <taxon>Betaproteobacteria</taxon>
        <taxon>Burkholderiales</taxon>
        <taxon>Oxalobacteraceae</taxon>
        <taxon>Janthinobacterium</taxon>
    </lineage>
</organism>
<dbReference type="EMBL" id="JAQQXR010000032">
    <property type="protein sequence ID" value="MDC8760971.1"/>
    <property type="molecule type" value="Genomic_DNA"/>
</dbReference>